<keyword evidence="2" id="KW-1185">Reference proteome</keyword>
<evidence type="ECO:0000313" key="1">
    <source>
        <dbReference type="EMBL" id="CAG8507524.1"/>
    </source>
</evidence>
<dbReference type="EMBL" id="CAJVPT010004390">
    <property type="protein sequence ID" value="CAG8507524.1"/>
    <property type="molecule type" value="Genomic_DNA"/>
</dbReference>
<organism evidence="1 2">
    <name type="scientific">Acaulospora colombiana</name>
    <dbReference type="NCBI Taxonomy" id="27376"/>
    <lineage>
        <taxon>Eukaryota</taxon>
        <taxon>Fungi</taxon>
        <taxon>Fungi incertae sedis</taxon>
        <taxon>Mucoromycota</taxon>
        <taxon>Glomeromycotina</taxon>
        <taxon>Glomeromycetes</taxon>
        <taxon>Diversisporales</taxon>
        <taxon>Acaulosporaceae</taxon>
        <taxon>Acaulospora</taxon>
    </lineage>
</organism>
<comment type="caution">
    <text evidence="1">The sequence shown here is derived from an EMBL/GenBank/DDBJ whole genome shotgun (WGS) entry which is preliminary data.</text>
</comment>
<protein>
    <submittedName>
        <fullName evidence="1">6276_t:CDS:1</fullName>
    </submittedName>
</protein>
<name>A0ACA9L6F0_9GLOM</name>
<proteinExistence type="predicted"/>
<accession>A0ACA9L6F0</accession>
<reference evidence="1" key="1">
    <citation type="submission" date="2021-06" db="EMBL/GenBank/DDBJ databases">
        <authorList>
            <person name="Kallberg Y."/>
            <person name="Tangrot J."/>
            <person name="Rosling A."/>
        </authorList>
    </citation>
    <scope>NUCLEOTIDE SEQUENCE</scope>
    <source>
        <strain evidence="1">CL356</strain>
    </source>
</reference>
<gene>
    <name evidence="1" type="ORF">ACOLOM_LOCUS3072</name>
</gene>
<dbReference type="Proteomes" id="UP000789525">
    <property type="component" value="Unassembled WGS sequence"/>
</dbReference>
<sequence>MPTTRSLAFIRHWLFALIIVGSVINTWSTLLNLDLILVGICLLSTVVYFSLLVVDLRRRGGIKSWLIVEMAFAFVKALVQSAFSVNIPGTEAWTGIYDLGGFKDPTCSICELIRYRVPILLSLCGALITVQLTLICCITCGARNRGVRSIWLAPTSDLFYDEEEDRKSLTPKPNIHNASRNGNGNGQGLGVASPPSVTTAVSSSVTVAGNNSQNTLTQGYLLPPSTTQGPYPRRPHA</sequence>
<evidence type="ECO:0000313" key="2">
    <source>
        <dbReference type="Proteomes" id="UP000789525"/>
    </source>
</evidence>